<feature type="transmembrane region" description="Helical" evidence="1">
    <location>
        <begin position="126"/>
        <end position="153"/>
    </location>
</feature>
<proteinExistence type="predicted"/>
<name>A0A0K9PHZ0_ZOSMR</name>
<keyword evidence="3" id="KW-1185">Reference proteome</keyword>
<accession>A0A0K9PHZ0</accession>
<sequence length="286" mass="31328">MFRSLHCRKTLPTSTAATASSSVTASIPRSKFVTNKPRRRVCAFETLSSHTISPCLRFGTVRFRCPVSVGKDRELIFAGEEEGDRGFGDRFRNEEQIEGNFKVGIRNPTIGNSMGRLRIGLGDQAFFLFTFIALMTSISFCGLVIATVPTLFAMRRTAISLAKLVDTAREELPSTLSSIRHSGMDINDLTLELSELSQEITEGITKSAQIVQVAEAGIRQMGALAKHKTMSMIEERKNLPDISLKLLATGAARKTTHGLAEAGKSFMHIISKPTSDSQNLDNVENS</sequence>
<dbReference type="STRING" id="29655.A0A0K9PHZ0"/>
<dbReference type="Proteomes" id="UP000036987">
    <property type="component" value="Unassembled WGS sequence"/>
</dbReference>
<keyword evidence="1" id="KW-1133">Transmembrane helix</keyword>
<evidence type="ECO:0000313" key="2">
    <source>
        <dbReference type="EMBL" id="KMZ67862.1"/>
    </source>
</evidence>
<dbReference type="PANTHER" id="PTHR33825">
    <property type="entry name" value="CHITINASE-LIKE PROTEIN"/>
    <property type="match status" value="1"/>
</dbReference>
<gene>
    <name evidence="2" type="ORF">ZOSMA_256G00180</name>
</gene>
<keyword evidence="1" id="KW-0472">Membrane</keyword>
<comment type="caution">
    <text evidence="2">The sequence shown here is derived from an EMBL/GenBank/DDBJ whole genome shotgun (WGS) entry which is preliminary data.</text>
</comment>
<protein>
    <submittedName>
        <fullName evidence="2">Uncharacterized protein</fullName>
    </submittedName>
</protein>
<dbReference type="PANTHER" id="PTHR33825:SF14">
    <property type="entry name" value="CHITINASE-LIKE PROTEIN"/>
    <property type="match status" value="1"/>
</dbReference>
<dbReference type="EMBL" id="LFYR01000880">
    <property type="protein sequence ID" value="KMZ67862.1"/>
    <property type="molecule type" value="Genomic_DNA"/>
</dbReference>
<organism evidence="2 3">
    <name type="scientific">Zostera marina</name>
    <name type="common">Eelgrass</name>
    <dbReference type="NCBI Taxonomy" id="29655"/>
    <lineage>
        <taxon>Eukaryota</taxon>
        <taxon>Viridiplantae</taxon>
        <taxon>Streptophyta</taxon>
        <taxon>Embryophyta</taxon>
        <taxon>Tracheophyta</taxon>
        <taxon>Spermatophyta</taxon>
        <taxon>Magnoliopsida</taxon>
        <taxon>Liliopsida</taxon>
        <taxon>Zosteraceae</taxon>
        <taxon>Zostera</taxon>
    </lineage>
</organism>
<evidence type="ECO:0000313" key="3">
    <source>
        <dbReference type="Proteomes" id="UP000036987"/>
    </source>
</evidence>
<evidence type="ECO:0000256" key="1">
    <source>
        <dbReference type="SAM" id="Phobius"/>
    </source>
</evidence>
<dbReference type="AlphaFoldDB" id="A0A0K9PHZ0"/>
<keyword evidence="1" id="KW-0812">Transmembrane</keyword>
<dbReference type="OrthoDB" id="1923031at2759"/>
<reference evidence="3" key="1">
    <citation type="journal article" date="2016" name="Nature">
        <title>The genome of the seagrass Zostera marina reveals angiosperm adaptation to the sea.</title>
        <authorList>
            <person name="Olsen J.L."/>
            <person name="Rouze P."/>
            <person name="Verhelst B."/>
            <person name="Lin Y.-C."/>
            <person name="Bayer T."/>
            <person name="Collen J."/>
            <person name="Dattolo E."/>
            <person name="De Paoli E."/>
            <person name="Dittami S."/>
            <person name="Maumus F."/>
            <person name="Michel G."/>
            <person name="Kersting A."/>
            <person name="Lauritano C."/>
            <person name="Lohaus R."/>
            <person name="Toepel M."/>
            <person name="Tonon T."/>
            <person name="Vanneste K."/>
            <person name="Amirebrahimi M."/>
            <person name="Brakel J."/>
            <person name="Bostroem C."/>
            <person name="Chovatia M."/>
            <person name="Grimwood J."/>
            <person name="Jenkins J.W."/>
            <person name="Jueterbock A."/>
            <person name="Mraz A."/>
            <person name="Stam W.T."/>
            <person name="Tice H."/>
            <person name="Bornberg-Bauer E."/>
            <person name="Green P.J."/>
            <person name="Pearson G.A."/>
            <person name="Procaccini G."/>
            <person name="Duarte C.M."/>
            <person name="Schmutz J."/>
            <person name="Reusch T.B.H."/>
            <person name="Van de Peer Y."/>
        </authorList>
    </citation>
    <scope>NUCLEOTIDE SEQUENCE [LARGE SCALE GENOMIC DNA]</scope>
    <source>
        <strain evidence="3">cv. Finnish</strain>
    </source>
</reference>